<proteinExistence type="predicted"/>
<dbReference type="PANTHER" id="PTHR43280:SF2">
    <property type="entry name" value="HTH-TYPE TRANSCRIPTIONAL REGULATOR EXSA"/>
    <property type="match status" value="1"/>
</dbReference>
<dbReference type="PRINTS" id="PR00032">
    <property type="entry name" value="HTHARAC"/>
</dbReference>
<dbReference type="PROSITE" id="PS01124">
    <property type="entry name" value="HTH_ARAC_FAMILY_2"/>
    <property type="match status" value="1"/>
</dbReference>
<organism evidence="5 6">
    <name type="scientific">Sediminibacillus albus</name>
    <dbReference type="NCBI Taxonomy" id="407036"/>
    <lineage>
        <taxon>Bacteria</taxon>
        <taxon>Bacillati</taxon>
        <taxon>Bacillota</taxon>
        <taxon>Bacilli</taxon>
        <taxon>Bacillales</taxon>
        <taxon>Bacillaceae</taxon>
        <taxon>Sediminibacillus</taxon>
    </lineage>
</organism>
<evidence type="ECO:0000259" key="4">
    <source>
        <dbReference type="PROSITE" id="PS01124"/>
    </source>
</evidence>
<dbReference type="Pfam" id="PF12833">
    <property type="entry name" value="HTH_18"/>
    <property type="match status" value="1"/>
</dbReference>
<keyword evidence="1" id="KW-0805">Transcription regulation</keyword>
<keyword evidence="2 5" id="KW-0238">DNA-binding</keyword>
<evidence type="ECO:0000313" key="5">
    <source>
        <dbReference type="EMBL" id="SDK00406.1"/>
    </source>
</evidence>
<evidence type="ECO:0000256" key="1">
    <source>
        <dbReference type="ARBA" id="ARBA00023015"/>
    </source>
</evidence>
<sequence>MGVKHTILYDAKNTFGDKEKFLLKKLKVVLIDNFHVLENKNLERYKMLIILEGSHIANYDKSVIKEFEKRHIPLISINKVPKEEVFELVFNIINVQIDFNELTHLNNEKIIEALIYIEKNLQNSDLCLKNVSNHLFLNTAYFSRFFRGIMGIGFKDYLIKLRISKAKQMLESGHLVTDVCMAIGYTNLSYFSKVFKKEVGVSPSCYRKRYHMTDKEDNNVRKIL</sequence>
<dbReference type="PROSITE" id="PS00041">
    <property type="entry name" value="HTH_ARAC_FAMILY_1"/>
    <property type="match status" value="1"/>
</dbReference>
<dbReference type="PANTHER" id="PTHR43280">
    <property type="entry name" value="ARAC-FAMILY TRANSCRIPTIONAL REGULATOR"/>
    <property type="match status" value="1"/>
</dbReference>
<dbReference type="InterPro" id="IPR018060">
    <property type="entry name" value="HTH_AraC"/>
</dbReference>
<dbReference type="InterPro" id="IPR018062">
    <property type="entry name" value="HTH_AraC-typ_CS"/>
</dbReference>
<reference evidence="5 6" key="1">
    <citation type="submission" date="2016-10" db="EMBL/GenBank/DDBJ databases">
        <authorList>
            <person name="de Groot N.N."/>
        </authorList>
    </citation>
    <scope>NUCLEOTIDE SEQUENCE [LARGE SCALE GENOMIC DNA]</scope>
    <source>
        <strain evidence="5 6">CGMCC 1.6502</strain>
    </source>
</reference>
<dbReference type="Proteomes" id="UP000198694">
    <property type="component" value="Unassembled WGS sequence"/>
</dbReference>
<dbReference type="STRING" id="407036.SAMN05216243_1534"/>
<dbReference type="SUPFAM" id="SSF46689">
    <property type="entry name" value="Homeodomain-like"/>
    <property type="match status" value="1"/>
</dbReference>
<dbReference type="EMBL" id="FNFL01000002">
    <property type="protein sequence ID" value="SDK00406.1"/>
    <property type="molecule type" value="Genomic_DNA"/>
</dbReference>
<dbReference type="SMART" id="SM00342">
    <property type="entry name" value="HTH_ARAC"/>
    <property type="match status" value="1"/>
</dbReference>
<dbReference type="GO" id="GO:0043565">
    <property type="term" value="F:sequence-specific DNA binding"/>
    <property type="evidence" value="ECO:0007669"/>
    <property type="project" value="InterPro"/>
</dbReference>
<evidence type="ECO:0000313" key="6">
    <source>
        <dbReference type="Proteomes" id="UP000198694"/>
    </source>
</evidence>
<dbReference type="RefSeq" id="WP_093212709.1">
    <property type="nucleotide sequence ID" value="NZ_FNFL01000002.1"/>
</dbReference>
<feature type="domain" description="HTH araC/xylS-type" evidence="4">
    <location>
        <begin position="111"/>
        <end position="209"/>
    </location>
</feature>
<keyword evidence="3" id="KW-0804">Transcription</keyword>
<evidence type="ECO:0000256" key="3">
    <source>
        <dbReference type="ARBA" id="ARBA00023163"/>
    </source>
</evidence>
<evidence type="ECO:0000256" key="2">
    <source>
        <dbReference type="ARBA" id="ARBA00023125"/>
    </source>
</evidence>
<name>A0A1G8YCH8_9BACI</name>
<protein>
    <submittedName>
        <fullName evidence="5">AraC-type DNA-binding protein</fullName>
    </submittedName>
</protein>
<keyword evidence="6" id="KW-1185">Reference proteome</keyword>
<gene>
    <name evidence="5" type="ORF">SAMN05216243_1534</name>
</gene>
<dbReference type="OrthoDB" id="2237754at2"/>
<dbReference type="InterPro" id="IPR020449">
    <property type="entry name" value="Tscrpt_reg_AraC-type_HTH"/>
</dbReference>
<dbReference type="InterPro" id="IPR009057">
    <property type="entry name" value="Homeodomain-like_sf"/>
</dbReference>
<dbReference type="AlphaFoldDB" id="A0A1G8YCH8"/>
<accession>A0A1G8YCH8</accession>
<dbReference type="GO" id="GO:0003700">
    <property type="term" value="F:DNA-binding transcription factor activity"/>
    <property type="evidence" value="ECO:0007669"/>
    <property type="project" value="InterPro"/>
</dbReference>
<dbReference type="Gene3D" id="1.10.10.60">
    <property type="entry name" value="Homeodomain-like"/>
    <property type="match status" value="2"/>
</dbReference>